<dbReference type="PANTHER" id="PTHR47957">
    <property type="entry name" value="ATP-DEPENDENT HELICASE HRQ1"/>
    <property type="match status" value="1"/>
</dbReference>
<dbReference type="Pfam" id="PF13181">
    <property type="entry name" value="TPR_8"/>
    <property type="match status" value="1"/>
</dbReference>
<keyword evidence="2" id="KW-0067">ATP-binding</keyword>
<dbReference type="SUPFAM" id="SSF52540">
    <property type="entry name" value="P-loop containing nucleoside triphosphate hydrolases"/>
    <property type="match status" value="1"/>
</dbReference>
<evidence type="ECO:0000259" key="6">
    <source>
        <dbReference type="PROSITE" id="PS51194"/>
    </source>
</evidence>
<name>A0A4E0Q842_9EURY</name>
<feature type="domain" description="Helicase ATP-binding" evidence="5">
    <location>
        <begin position="62"/>
        <end position="243"/>
    </location>
</feature>
<dbReference type="CDD" id="cd18797">
    <property type="entry name" value="SF2_C_Hrq"/>
    <property type="match status" value="1"/>
</dbReference>
<dbReference type="Gene3D" id="3.40.50.300">
    <property type="entry name" value="P-loop containing nucleotide triphosphate hydrolases"/>
    <property type="match status" value="2"/>
</dbReference>
<dbReference type="Pfam" id="PF09369">
    <property type="entry name" value="MZB"/>
    <property type="match status" value="1"/>
</dbReference>
<dbReference type="PROSITE" id="PS51194">
    <property type="entry name" value="HELICASE_CTER"/>
    <property type="match status" value="1"/>
</dbReference>
<dbReference type="GO" id="GO:0043138">
    <property type="term" value="F:3'-5' DNA helicase activity"/>
    <property type="evidence" value="ECO:0007669"/>
    <property type="project" value="TreeGrafter"/>
</dbReference>
<dbReference type="OrthoDB" id="36796at2157"/>
<dbReference type="SUPFAM" id="SSF48452">
    <property type="entry name" value="TPR-like"/>
    <property type="match status" value="1"/>
</dbReference>
<dbReference type="Pfam" id="PF00515">
    <property type="entry name" value="TPR_1"/>
    <property type="match status" value="1"/>
</dbReference>
<dbReference type="PROSITE" id="PS50005">
    <property type="entry name" value="TPR"/>
    <property type="match status" value="1"/>
</dbReference>
<keyword evidence="3" id="KW-0802">TPR repeat</keyword>
<evidence type="ECO:0000313" key="7">
    <source>
        <dbReference type="EMBL" id="TGC07515.1"/>
    </source>
</evidence>
<dbReference type="GO" id="GO:0036297">
    <property type="term" value="P:interstrand cross-link repair"/>
    <property type="evidence" value="ECO:0007669"/>
    <property type="project" value="TreeGrafter"/>
</dbReference>
<evidence type="ECO:0000256" key="3">
    <source>
        <dbReference type="PROSITE-ProRule" id="PRU00339"/>
    </source>
</evidence>
<dbReference type="Proteomes" id="UP000297295">
    <property type="component" value="Unassembled WGS sequence"/>
</dbReference>
<dbReference type="PROSITE" id="PS51192">
    <property type="entry name" value="HELICASE_ATP_BIND_1"/>
    <property type="match status" value="1"/>
</dbReference>
<comment type="caution">
    <text evidence="7">The sequence shown here is derived from an EMBL/GenBank/DDBJ whole genome shotgun (WGS) entry which is preliminary data.</text>
</comment>
<keyword evidence="8" id="KW-1185">Reference proteome</keyword>
<dbReference type="Gene3D" id="1.25.40.10">
    <property type="entry name" value="Tetratricopeptide repeat domain"/>
    <property type="match status" value="1"/>
</dbReference>
<evidence type="ECO:0000256" key="4">
    <source>
        <dbReference type="SAM" id="MobiDB-lite"/>
    </source>
</evidence>
<feature type="domain" description="Helicase C-terminal" evidence="6">
    <location>
        <begin position="279"/>
        <end position="432"/>
    </location>
</feature>
<evidence type="ECO:0000259" key="5">
    <source>
        <dbReference type="PROSITE" id="PS51192"/>
    </source>
</evidence>
<dbReference type="SMART" id="SM00028">
    <property type="entry name" value="TPR"/>
    <property type="match status" value="3"/>
</dbReference>
<keyword evidence="7" id="KW-0378">Hydrolase</keyword>
<dbReference type="InterPro" id="IPR001650">
    <property type="entry name" value="Helicase_C-like"/>
</dbReference>
<dbReference type="InterPro" id="IPR014001">
    <property type="entry name" value="Helicase_ATP-bd"/>
</dbReference>
<dbReference type="InterPro" id="IPR055227">
    <property type="entry name" value="HRQ1_WHD"/>
</dbReference>
<dbReference type="AlphaFoldDB" id="A0A4E0Q842"/>
<dbReference type="EMBL" id="PGGK01000014">
    <property type="protein sequence ID" value="TGC07515.1"/>
    <property type="molecule type" value="Genomic_DNA"/>
</dbReference>
<dbReference type="SMART" id="SM00487">
    <property type="entry name" value="DEXDc"/>
    <property type="match status" value="1"/>
</dbReference>
<protein>
    <submittedName>
        <fullName evidence="7">ATP-dependent helicase</fullName>
    </submittedName>
</protein>
<dbReference type="PROSITE" id="PS50293">
    <property type="entry name" value="TPR_REGION"/>
    <property type="match status" value="1"/>
</dbReference>
<dbReference type="InterPro" id="IPR011990">
    <property type="entry name" value="TPR-like_helical_dom_sf"/>
</dbReference>
<keyword evidence="1" id="KW-0547">Nucleotide-binding</keyword>
<evidence type="ECO:0000313" key="8">
    <source>
        <dbReference type="Proteomes" id="UP000297295"/>
    </source>
</evidence>
<dbReference type="InterPro" id="IPR019734">
    <property type="entry name" value="TPR_rpt"/>
</dbReference>
<dbReference type="PANTHER" id="PTHR47957:SF3">
    <property type="entry name" value="ATP-DEPENDENT HELICASE HRQ1"/>
    <property type="match status" value="1"/>
</dbReference>
<feature type="repeat" description="TPR" evidence="3">
    <location>
        <begin position="887"/>
        <end position="920"/>
    </location>
</feature>
<proteinExistence type="predicted"/>
<reference evidence="7 8" key="1">
    <citation type="submission" date="2017-11" db="EMBL/GenBank/DDBJ databases">
        <title>Isolation and Characterization of Methanogenic Archaea from Saline Meromictic Lake at Siberia.</title>
        <authorList>
            <person name="Shen Y."/>
            <person name="Huang H.-H."/>
            <person name="Lai M.-C."/>
            <person name="Chen S.-C."/>
        </authorList>
    </citation>
    <scope>NUCLEOTIDE SEQUENCE [LARGE SCALE GENOMIC DNA]</scope>
    <source>
        <strain evidence="7 8">SY-01</strain>
    </source>
</reference>
<dbReference type="InterPro" id="IPR027417">
    <property type="entry name" value="P-loop_NTPase"/>
</dbReference>
<dbReference type="GO" id="GO:0006289">
    <property type="term" value="P:nucleotide-excision repair"/>
    <property type="evidence" value="ECO:0007669"/>
    <property type="project" value="TreeGrafter"/>
</dbReference>
<dbReference type="Pfam" id="PF00271">
    <property type="entry name" value="Helicase_C"/>
    <property type="match status" value="1"/>
</dbReference>
<dbReference type="RefSeq" id="WP_135390362.1">
    <property type="nucleotide sequence ID" value="NZ_PGGK01000014.1"/>
</dbReference>
<evidence type="ECO:0000256" key="2">
    <source>
        <dbReference type="ARBA" id="ARBA00022840"/>
    </source>
</evidence>
<sequence length="934" mass="104764">MKVPELINRIRSSRRYEEQIAHIEDIPAREPAFGSVELKPMISYALNEKGINQLYVHQAEAVQKVREGKNIVLSTSTASGKSLCYMLPVFESMLDDQKATALYISPLNALVNDQLRSFRDFAHLMGQNIRIEKFIGTMSQQEKNDVKYGNPRIVFTNPDMLHLSFLGWKHQWRGFLANLRFIVLDESHSYSGVMGSHMANLLRRLNRVCEYYGSKPQYICCTATIGNPVEHTSALIGKDVCLVDNDSSGRGAQKFVFWNPPFYARSDNFTIRRSSFGETVDLFTTFVQGGFQTIVFARSRQKVERMYVEARNMLTNRGVECSISSYRGGYYGEEREVIEKQLSKGSIEGVISTNALELGIDIGGLDACIMDGFPGTIMSARQQAGRAGRGNNESIVVLVADSNALDQYYMRNPGDFFRRECEEAVINVSNRYIQAGHLLCAAMEIPLRPEDALHFGSEYNTIVRVLEEEGLLQGYVAKQCLDTDPHRKVSIRNIDNDAFTMLEKDIRKPIEKNLTRLQAYREAFEGAVYINKGIPYCVTKQDHKRKEILVEQARDGYYTRAMVSSDIVIKGTVHNKFLPACGDVKVGFGDVDVTQQVTGYRKVQQRTDKDLGQHTLRMPTFTLQTEALWIELPGRFTEAVEVHGSDFAGGIHAIEHAMIAMYPLHLLADRNDIGGVSTPEHPDLEGKSAIFVYDGHQGGVGYAEGGYEVISDMLEVTLKSIESCPCTEGCPGCIQSPKCGNNNNPLDKDAAIIILRKMLGRSDHVPAKKKNSLNPGKVKSAPAGMEGGGNETREKRFDPVSALDRARRKLRQKRSRSVGEWVHDGISTGRDKKDHAAAYECFEAALQLEPDNALAIMNKGITCMYLHRYQMALECFNRLISMGHRQGSVWTQKGVALYYMGDYRNAVAAYDEALKVKPADSKLLELRKRAEKKM</sequence>
<dbReference type="CDD" id="cd17923">
    <property type="entry name" value="DEXHc_Hrq1-like"/>
    <property type="match status" value="1"/>
</dbReference>
<dbReference type="InterPro" id="IPR011545">
    <property type="entry name" value="DEAD/DEAH_box_helicase_dom"/>
</dbReference>
<organism evidence="7 8">
    <name type="scientific">Methanolobus halotolerans</name>
    <dbReference type="NCBI Taxonomy" id="2052935"/>
    <lineage>
        <taxon>Archaea</taxon>
        <taxon>Methanobacteriati</taxon>
        <taxon>Methanobacteriota</taxon>
        <taxon>Stenosarchaea group</taxon>
        <taxon>Methanomicrobia</taxon>
        <taxon>Methanosarcinales</taxon>
        <taxon>Methanosarcinaceae</taxon>
        <taxon>Methanolobus</taxon>
    </lineage>
</organism>
<evidence type="ECO:0000256" key="1">
    <source>
        <dbReference type="ARBA" id="ARBA00022741"/>
    </source>
</evidence>
<gene>
    <name evidence="7" type="ORF">CUN85_11040</name>
</gene>
<dbReference type="GO" id="GO:0005524">
    <property type="term" value="F:ATP binding"/>
    <property type="evidence" value="ECO:0007669"/>
    <property type="project" value="UniProtKB-KW"/>
</dbReference>
<dbReference type="GO" id="GO:0003676">
    <property type="term" value="F:nucleic acid binding"/>
    <property type="evidence" value="ECO:0007669"/>
    <property type="project" value="InterPro"/>
</dbReference>
<accession>A0A4E0Q842</accession>
<dbReference type="SMART" id="SM00490">
    <property type="entry name" value="HELICc"/>
    <property type="match status" value="1"/>
</dbReference>
<dbReference type="Pfam" id="PF00270">
    <property type="entry name" value="DEAD"/>
    <property type="match status" value="1"/>
</dbReference>
<keyword evidence="7" id="KW-0347">Helicase</keyword>
<feature type="region of interest" description="Disordered" evidence="4">
    <location>
        <begin position="765"/>
        <end position="796"/>
    </location>
</feature>
<dbReference type="InterPro" id="IPR018973">
    <property type="entry name" value="MZB"/>
</dbReference>
<dbReference type="Pfam" id="PF22982">
    <property type="entry name" value="WHD_HRQ1"/>
    <property type="match status" value="1"/>
</dbReference>